<evidence type="ECO:0000313" key="2">
    <source>
        <dbReference type="Proteomes" id="UP001172386"/>
    </source>
</evidence>
<evidence type="ECO:0000313" key="1">
    <source>
        <dbReference type="EMBL" id="KAJ9656587.1"/>
    </source>
</evidence>
<organism evidence="1 2">
    <name type="scientific">Neophaeococcomyces mojaviensis</name>
    <dbReference type="NCBI Taxonomy" id="3383035"/>
    <lineage>
        <taxon>Eukaryota</taxon>
        <taxon>Fungi</taxon>
        <taxon>Dikarya</taxon>
        <taxon>Ascomycota</taxon>
        <taxon>Pezizomycotina</taxon>
        <taxon>Eurotiomycetes</taxon>
        <taxon>Chaetothyriomycetidae</taxon>
        <taxon>Chaetothyriales</taxon>
        <taxon>Chaetothyriales incertae sedis</taxon>
        <taxon>Neophaeococcomyces</taxon>
    </lineage>
</organism>
<keyword evidence="2" id="KW-1185">Reference proteome</keyword>
<name>A0ACC3A7U4_9EURO</name>
<accession>A0ACC3A7U4</accession>
<comment type="caution">
    <text evidence="1">The sequence shown here is derived from an EMBL/GenBank/DDBJ whole genome shotgun (WGS) entry which is preliminary data.</text>
</comment>
<protein>
    <submittedName>
        <fullName evidence="1">Uncharacterized protein</fullName>
    </submittedName>
</protein>
<proteinExistence type="predicted"/>
<gene>
    <name evidence="1" type="ORF">H2198_004821</name>
</gene>
<dbReference type="Proteomes" id="UP001172386">
    <property type="component" value="Unassembled WGS sequence"/>
</dbReference>
<dbReference type="EMBL" id="JAPDRQ010000075">
    <property type="protein sequence ID" value="KAJ9656587.1"/>
    <property type="molecule type" value="Genomic_DNA"/>
</dbReference>
<reference evidence="1" key="1">
    <citation type="submission" date="2022-10" db="EMBL/GenBank/DDBJ databases">
        <title>Culturing micro-colonial fungi from biological soil crusts in the Mojave desert and describing Neophaeococcomyces mojavensis, and introducing the new genera and species Taxawa tesnikishii.</title>
        <authorList>
            <person name="Kurbessoian T."/>
            <person name="Stajich J.E."/>
        </authorList>
    </citation>
    <scope>NUCLEOTIDE SEQUENCE</scope>
    <source>
        <strain evidence="1">JES_112</strain>
    </source>
</reference>
<sequence length="490" mass="54758">MVTFLITNFTDGIREKELKSSAARAHSARISHQRKRIQNAKNEKQHYAAHLAQLGPLLPLHRSNTFDGEISEQTISEADITQCLLVKSLLQSHVYSDGLRTDSFNVMPGGKKHWPIIDHWTQITIPSNQLVHEVVGVANVYTNYFLDLLQHELLFDAAMAMIIPTLPRGRHKDFSDSEMLQYRGKALNKLMKTISSTDSTEAVATDVVLIVLAYLCTLERRLGDMKAFDLHAKTLQRLVAARGGLDVLGHGGLVKARLLQWDTCWGFTTTKSLFPEARHPYKPIYPAPSCVVASDMYMALPMGFVRLAAEGSLPFDVLELLVKVNRKWKSQQKTSCITGVRNLPAHQPYSDFRDAIPCLGAPDTDKPCFEKLVCIAVLLFCSNGFSSDRSLTNLASCCRTKLSADLPRLTLDNLSEAKRACVFWITIVGIDAWKAPVIPMALLPAGKRMLTDLKLTMRSKPCIIAQQRVLQSFFHNTCLLEVLDDLARVD</sequence>